<dbReference type="OrthoDB" id="41875at2759"/>
<dbReference type="Proteomes" id="UP000241890">
    <property type="component" value="Unassembled WGS sequence"/>
</dbReference>
<feature type="chain" id="PRO_5015356295" evidence="2">
    <location>
        <begin position="31"/>
        <end position="487"/>
    </location>
</feature>
<sequence length="487" mass="54992">MARSRRARSGKALAAVALLAAAAAATVCEAGTTELLALRGSEVQLASETSLHTALDPDGKGFLDANLYLARSRADGEALHTILQSRGLLGDLASVAFFEEEEAYKRLFGRDQGPVLVQRGVEFEYCNATYEARTAQDGKLQDWLNKSLRTSAGWVNFLDVTLDMNWRNGDRLVHVGQLKPGERNTQWRQTYVGHEFALVHPNGTTYDFKITTEEFFRIGQFPSAIGSRQDPTRAQLERLESSEKRRLAQIKVNFTADGYKRIKTPRQLLGDIRRFFNVNRERAFHEDMGGSIHINTWKADSAMVPPSFATKHKWHAWFQPVLEAWAQTQLEPTDLYGIRTYHRGAVLLPHIDRHATHAVSAIINVEQRGVDKDWDLEIFNIQGDAIYSDLQTGQAMLYESAHCVHGRPEPFQGESYTNVFFHYRPLNDPEWFKHVVPGSNGKYAGPAESAVAEADEYDAYDEEGDDYWEEDEEDTADDLVGELHEEL</sequence>
<evidence type="ECO:0000313" key="4">
    <source>
        <dbReference type="Proteomes" id="UP000241890"/>
    </source>
</evidence>
<feature type="region of interest" description="Disordered" evidence="1">
    <location>
        <begin position="447"/>
        <end position="487"/>
    </location>
</feature>
<evidence type="ECO:0000313" key="3">
    <source>
        <dbReference type="EMBL" id="GBG33194.1"/>
    </source>
</evidence>
<name>A0A2R5GYW1_9STRA</name>
<protein>
    <submittedName>
        <fullName evidence="3">Uncharacterized protein</fullName>
    </submittedName>
</protein>
<feature type="signal peptide" evidence="2">
    <location>
        <begin position="1"/>
        <end position="30"/>
    </location>
</feature>
<organism evidence="3 4">
    <name type="scientific">Hondaea fermentalgiana</name>
    <dbReference type="NCBI Taxonomy" id="2315210"/>
    <lineage>
        <taxon>Eukaryota</taxon>
        <taxon>Sar</taxon>
        <taxon>Stramenopiles</taxon>
        <taxon>Bigyra</taxon>
        <taxon>Labyrinthulomycetes</taxon>
        <taxon>Thraustochytrida</taxon>
        <taxon>Thraustochytriidae</taxon>
        <taxon>Hondaea</taxon>
    </lineage>
</organism>
<keyword evidence="2" id="KW-0732">Signal</keyword>
<evidence type="ECO:0000256" key="2">
    <source>
        <dbReference type="SAM" id="SignalP"/>
    </source>
</evidence>
<accession>A0A2R5GYW1</accession>
<reference evidence="3 4" key="1">
    <citation type="submission" date="2017-12" db="EMBL/GenBank/DDBJ databases">
        <title>Sequencing, de novo assembly and annotation of complete genome of a new Thraustochytrid species, strain FCC1311.</title>
        <authorList>
            <person name="Sedici K."/>
            <person name="Godart F."/>
            <person name="Aiese Cigliano R."/>
            <person name="Sanseverino W."/>
            <person name="Barakat M."/>
            <person name="Ortet P."/>
            <person name="Marechal E."/>
            <person name="Cagnac O."/>
            <person name="Amato A."/>
        </authorList>
    </citation>
    <scope>NUCLEOTIDE SEQUENCE [LARGE SCALE GENOMIC DNA]</scope>
</reference>
<gene>
    <name evidence="3" type="ORF">FCC1311_094182</name>
</gene>
<evidence type="ECO:0000256" key="1">
    <source>
        <dbReference type="SAM" id="MobiDB-lite"/>
    </source>
</evidence>
<dbReference type="InParanoid" id="A0A2R5GYW1"/>
<proteinExistence type="predicted"/>
<comment type="caution">
    <text evidence="3">The sequence shown here is derived from an EMBL/GenBank/DDBJ whole genome shotgun (WGS) entry which is preliminary data.</text>
</comment>
<dbReference type="AlphaFoldDB" id="A0A2R5GYW1"/>
<dbReference type="EMBL" id="BEYU01000147">
    <property type="protein sequence ID" value="GBG33194.1"/>
    <property type="molecule type" value="Genomic_DNA"/>
</dbReference>
<feature type="compositionally biased region" description="Acidic residues" evidence="1">
    <location>
        <begin position="453"/>
        <end position="480"/>
    </location>
</feature>
<keyword evidence="4" id="KW-1185">Reference proteome</keyword>